<dbReference type="EMBL" id="KK198758">
    <property type="protein sequence ID" value="KCW70669.1"/>
    <property type="molecule type" value="Genomic_DNA"/>
</dbReference>
<dbReference type="AlphaFoldDB" id="A0A059BXG2"/>
<reference evidence="1" key="1">
    <citation type="submission" date="2013-07" db="EMBL/GenBank/DDBJ databases">
        <title>The genome of Eucalyptus grandis.</title>
        <authorList>
            <person name="Schmutz J."/>
            <person name="Hayes R."/>
            <person name="Myburg A."/>
            <person name="Tuskan G."/>
            <person name="Grattapaglia D."/>
            <person name="Rokhsar D.S."/>
        </authorList>
    </citation>
    <scope>NUCLEOTIDE SEQUENCE</scope>
    <source>
        <tissue evidence="1">Leaf extractions</tissue>
    </source>
</reference>
<gene>
    <name evidence="1" type="ORF">EUGRSUZ_F03842</name>
</gene>
<accession>A0A059BXG2</accession>
<organism evidence="1">
    <name type="scientific">Eucalyptus grandis</name>
    <name type="common">Flooded gum</name>
    <dbReference type="NCBI Taxonomy" id="71139"/>
    <lineage>
        <taxon>Eukaryota</taxon>
        <taxon>Viridiplantae</taxon>
        <taxon>Streptophyta</taxon>
        <taxon>Embryophyta</taxon>
        <taxon>Tracheophyta</taxon>
        <taxon>Spermatophyta</taxon>
        <taxon>Magnoliopsida</taxon>
        <taxon>eudicotyledons</taxon>
        <taxon>Gunneridae</taxon>
        <taxon>Pentapetalae</taxon>
        <taxon>rosids</taxon>
        <taxon>malvids</taxon>
        <taxon>Myrtales</taxon>
        <taxon>Myrtaceae</taxon>
        <taxon>Myrtoideae</taxon>
        <taxon>Eucalypteae</taxon>
        <taxon>Eucalyptus</taxon>
    </lineage>
</organism>
<protein>
    <submittedName>
        <fullName evidence="1">Uncharacterized protein</fullName>
    </submittedName>
</protein>
<name>A0A059BXG2_EUCGR</name>
<proteinExistence type="predicted"/>
<dbReference type="InParanoid" id="A0A059BXG2"/>
<dbReference type="Gramene" id="KCW70669">
    <property type="protein sequence ID" value="KCW70669"/>
    <property type="gene ID" value="EUGRSUZ_F03842"/>
</dbReference>
<sequence length="129" mass="14912">MKTRHKMPMYICSHSGTLFPFIDENKVGLLMASAQSSRLETFQDKGKIIMALVNDDPRQSFCNYQNVAVLMPINQVRNALVHHCLTNRLHLYPKLSSRLDSNREEKTTFLQNVNNNINSKIIWIHNLSI</sequence>
<evidence type="ECO:0000313" key="1">
    <source>
        <dbReference type="EMBL" id="KCW70669.1"/>
    </source>
</evidence>